<keyword evidence="1" id="KW-1133">Transmembrane helix</keyword>
<evidence type="ECO:0000313" key="3">
    <source>
        <dbReference type="Proteomes" id="UP000015100"/>
    </source>
</evidence>
<accession>S8AK21</accession>
<organism evidence="2 3">
    <name type="scientific">Dactylellina haptotyla (strain CBS 200.50)</name>
    <name type="common">Nematode-trapping fungus</name>
    <name type="synonym">Monacrosporium haptotylum</name>
    <dbReference type="NCBI Taxonomy" id="1284197"/>
    <lineage>
        <taxon>Eukaryota</taxon>
        <taxon>Fungi</taxon>
        <taxon>Dikarya</taxon>
        <taxon>Ascomycota</taxon>
        <taxon>Pezizomycotina</taxon>
        <taxon>Orbiliomycetes</taxon>
        <taxon>Orbiliales</taxon>
        <taxon>Orbiliaceae</taxon>
        <taxon>Dactylellina</taxon>
    </lineage>
</organism>
<name>S8AK21_DACHA</name>
<reference evidence="2 3" key="1">
    <citation type="journal article" date="2013" name="PLoS Genet.">
        <title>Genomic mechanisms accounting for the adaptation to parasitism in nematode-trapping fungi.</title>
        <authorList>
            <person name="Meerupati T."/>
            <person name="Andersson K.M."/>
            <person name="Friman E."/>
            <person name="Kumar D."/>
            <person name="Tunlid A."/>
            <person name="Ahren D."/>
        </authorList>
    </citation>
    <scope>NUCLEOTIDE SEQUENCE [LARGE SCALE GENOMIC DNA]</scope>
    <source>
        <strain evidence="2 3">CBS 200.50</strain>
    </source>
</reference>
<evidence type="ECO:0000313" key="2">
    <source>
        <dbReference type="EMBL" id="EPS43259.1"/>
    </source>
</evidence>
<dbReference type="AlphaFoldDB" id="S8AK21"/>
<comment type="caution">
    <text evidence="2">The sequence shown here is derived from an EMBL/GenBank/DDBJ whole genome shotgun (WGS) entry which is preliminary data.</text>
</comment>
<feature type="transmembrane region" description="Helical" evidence="1">
    <location>
        <begin position="99"/>
        <end position="124"/>
    </location>
</feature>
<keyword evidence="1" id="KW-0812">Transmembrane</keyword>
<feature type="transmembrane region" description="Helical" evidence="1">
    <location>
        <begin position="38"/>
        <end position="56"/>
    </location>
</feature>
<gene>
    <name evidence="2" type="ORF">H072_2758</name>
</gene>
<protein>
    <submittedName>
        <fullName evidence="2">Uncharacterized protein</fullName>
    </submittedName>
</protein>
<proteinExistence type="predicted"/>
<reference evidence="3" key="2">
    <citation type="submission" date="2013-04" db="EMBL/GenBank/DDBJ databases">
        <title>Genomic mechanisms accounting for the adaptation to parasitism in nematode-trapping fungi.</title>
        <authorList>
            <person name="Ahren D.G."/>
        </authorList>
    </citation>
    <scope>NUCLEOTIDE SEQUENCE [LARGE SCALE GENOMIC DNA]</scope>
    <source>
        <strain evidence="3">CBS 200.50</strain>
    </source>
</reference>
<evidence type="ECO:0000256" key="1">
    <source>
        <dbReference type="SAM" id="Phobius"/>
    </source>
</evidence>
<dbReference type="EMBL" id="AQGS01000083">
    <property type="protein sequence ID" value="EPS43259.1"/>
    <property type="molecule type" value="Genomic_DNA"/>
</dbReference>
<keyword evidence="1" id="KW-0472">Membrane</keyword>
<dbReference type="Proteomes" id="UP000015100">
    <property type="component" value="Unassembled WGS sequence"/>
</dbReference>
<feature type="transmembrane region" description="Helical" evidence="1">
    <location>
        <begin position="68"/>
        <end position="87"/>
    </location>
</feature>
<dbReference type="HOGENOM" id="CLU_1594470_0_0_1"/>
<sequence>MEELIWPHNPPTLSRVYTFNGSTYEVIVFPKGPLMQPYVNTIFLAGTFLGFCKRALRIWPPAAITRNNLILKFFLIGVSPTVFSLTYEYITSLSHTSKFIGCFILGFLSSSFVTITAVLFVHWFRESSELDDLIRVVVRYQDNERDVIFDTQLYNDQDESTSGQSED</sequence>
<keyword evidence="3" id="KW-1185">Reference proteome</keyword>